<dbReference type="InterPro" id="IPR003593">
    <property type="entry name" value="AAA+_ATPase"/>
</dbReference>
<dbReference type="Gene3D" id="1.10.8.60">
    <property type="match status" value="1"/>
</dbReference>
<feature type="compositionally biased region" description="Polar residues" evidence="6">
    <location>
        <begin position="1316"/>
        <end position="1328"/>
    </location>
</feature>
<feature type="region of interest" description="Disordered" evidence="6">
    <location>
        <begin position="961"/>
        <end position="997"/>
    </location>
</feature>
<dbReference type="SUPFAM" id="SSF52540">
    <property type="entry name" value="P-loop containing nucleoside triphosphate hydrolases"/>
    <property type="match status" value="1"/>
</dbReference>
<feature type="compositionally biased region" description="Basic and acidic residues" evidence="6">
    <location>
        <begin position="200"/>
        <end position="213"/>
    </location>
</feature>
<dbReference type="SMART" id="SM00297">
    <property type="entry name" value="BROMO"/>
    <property type="match status" value="1"/>
</dbReference>
<feature type="compositionally biased region" description="Basic and acidic residues" evidence="6">
    <location>
        <begin position="79"/>
        <end position="90"/>
    </location>
</feature>
<protein>
    <recommendedName>
        <fullName evidence="7">Bromo domain-containing protein</fullName>
    </recommendedName>
</protein>
<dbReference type="PROSITE" id="PS50014">
    <property type="entry name" value="BROMODOMAIN_2"/>
    <property type="match status" value="1"/>
</dbReference>
<dbReference type="PRINTS" id="PR00830">
    <property type="entry name" value="ENDOLAPTASE"/>
</dbReference>
<feature type="compositionally biased region" description="Polar residues" evidence="6">
    <location>
        <begin position="17"/>
        <end position="26"/>
    </location>
</feature>
<dbReference type="Pfam" id="PF17862">
    <property type="entry name" value="AAA_lid_3"/>
    <property type="match status" value="1"/>
</dbReference>
<feature type="domain" description="Bromo" evidence="7">
    <location>
        <begin position="1212"/>
        <end position="1274"/>
    </location>
</feature>
<evidence type="ECO:0000256" key="2">
    <source>
        <dbReference type="ARBA" id="ARBA00022741"/>
    </source>
</evidence>
<evidence type="ECO:0000256" key="4">
    <source>
        <dbReference type="ARBA" id="ARBA00023117"/>
    </source>
</evidence>
<feature type="region of interest" description="Disordered" evidence="6">
    <location>
        <begin position="200"/>
        <end position="339"/>
    </location>
</feature>
<dbReference type="GO" id="GO:0006334">
    <property type="term" value="P:nucleosome assembly"/>
    <property type="evidence" value="ECO:0007669"/>
    <property type="project" value="TreeGrafter"/>
</dbReference>
<feature type="region of interest" description="Disordered" evidence="6">
    <location>
        <begin position="1314"/>
        <end position="1338"/>
    </location>
</feature>
<dbReference type="FunFam" id="3.40.50.300:FF:000061">
    <property type="entry name" value="ATPase family, AAA domain-containing 2"/>
    <property type="match status" value="1"/>
</dbReference>
<dbReference type="GO" id="GO:0005524">
    <property type="term" value="F:ATP binding"/>
    <property type="evidence" value="ECO:0007669"/>
    <property type="project" value="UniProtKB-KW"/>
</dbReference>
<dbReference type="PANTHER" id="PTHR23069:SF0">
    <property type="entry name" value="TAT-BINDING HOMOLOG 7"/>
    <property type="match status" value="1"/>
</dbReference>
<dbReference type="GO" id="GO:0005634">
    <property type="term" value="C:nucleus"/>
    <property type="evidence" value="ECO:0007669"/>
    <property type="project" value="TreeGrafter"/>
</dbReference>
<dbReference type="InterPro" id="IPR027417">
    <property type="entry name" value="P-loop_NTPase"/>
</dbReference>
<comment type="similarity">
    <text evidence="1">Belongs to the AAA ATPase family.</text>
</comment>
<dbReference type="Pfam" id="PF00004">
    <property type="entry name" value="AAA"/>
    <property type="match status" value="1"/>
</dbReference>
<feature type="region of interest" description="Disordered" evidence="6">
    <location>
        <begin position="139"/>
        <end position="176"/>
    </location>
</feature>
<dbReference type="InterPro" id="IPR036427">
    <property type="entry name" value="Bromodomain-like_sf"/>
</dbReference>
<feature type="region of interest" description="Disordered" evidence="6">
    <location>
        <begin position="1140"/>
        <end position="1160"/>
    </location>
</feature>
<dbReference type="InterPro" id="IPR003960">
    <property type="entry name" value="ATPase_AAA_CS"/>
</dbReference>
<dbReference type="Proteomes" id="UP000267029">
    <property type="component" value="Unassembled WGS sequence"/>
</dbReference>
<dbReference type="EMBL" id="UXSR01005489">
    <property type="protein sequence ID" value="VDD82301.1"/>
    <property type="molecule type" value="Genomic_DNA"/>
</dbReference>
<dbReference type="GO" id="GO:0042393">
    <property type="term" value="F:histone binding"/>
    <property type="evidence" value="ECO:0007669"/>
    <property type="project" value="TreeGrafter"/>
</dbReference>
<evidence type="ECO:0000256" key="1">
    <source>
        <dbReference type="ARBA" id="ARBA00006914"/>
    </source>
</evidence>
<dbReference type="InterPro" id="IPR045199">
    <property type="entry name" value="ATAD2-like"/>
</dbReference>
<dbReference type="Gene3D" id="1.20.920.10">
    <property type="entry name" value="Bromodomain-like"/>
    <property type="match status" value="1"/>
</dbReference>
<keyword evidence="3" id="KW-0067">ATP-binding</keyword>
<keyword evidence="2" id="KW-0547">Nucleotide-binding</keyword>
<dbReference type="Gene3D" id="3.40.50.300">
    <property type="entry name" value="P-loop containing nucleotide triphosphate hydrolases"/>
    <property type="match status" value="1"/>
</dbReference>
<feature type="compositionally biased region" description="Acidic residues" evidence="6">
    <location>
        <begin position="214"/>
        <end position="230"/>
    </location>
</feature>
<dbReference type="GO" id="GO:0003682">
    <property type="term" value="F:chromatin binding"/>
    <property type="evidence" value="ECO:0007669"/>
    <property type="project" value="TreeGrafter"/>
</dbReference>
<feature type="compositionally biased region" description="Basic and acidic residues" evidence="6">
    <location>
        <begin position="139"/>
        <end position="154"/>
    </location>
</feature>
<feature type="region of interest" description="Disordered" evidence="6">
    <location>
        <begin position="63"/>
        <end position="115"/>
    </location>
</feature>
<keyword evidence="4 5" id="KW-0103">Bromodomain</keyword>
<evidence type="ECO:0000256" key="6">
    <source>
        <dbReference type="SAM" id="MobiDB-lite"/>
    </source>
</evidence>
<name>A0A0R3UKY4_MESCO</name>
<dbReference type="SMART" id="SM00382">
    <property type="entry name" value="AAA"/>
    <property type="match status" value="1"/>
</dbReference>
<feature type="compositionally biased region" description="Basic residues" evidence="6">
    <location>
        <begin position="321"/>
        <end position="333"/>
    </location>
</feature>
<evidence type="ECO:0000256" key="5">
    <source>
        <dbReference type="PROSITE-ProRule" id="PRU00035"/>
    </source>
</evidence>
<feature type="compositionally biased region" description="Basic residues" evidence="6">
    <location>
        <begin position="272"/>
        <end position="284"/>
    </location>
</feature>
<feature type="region of interest" description="Disordered" evidence="6">
    <location>
        <begin position="17"/>
        <end position="42"/>
    </location>
</feature>
<dbReference type="PRINTS" id="PR00503">
    <property type="entry name" value="BROMODOMAIN"/>
</dbReference>
<dbReference type="GO" id="GO:0006337">
    <property type="term" value="P:nucleosome disassembly"/>
    <property type="evidence" value="ECO:0007669"/>
    <property type="project" value="TreeGrafter"/>
</dbReference>
<dbReference type="GO" id="GO:0045815">
    <property type="term" value="P:transcription initiation-coupled chromatin remodeling"/>
    <property type="evidence" value="ECO:0007669"/>
    <property type="project" value="TreeGrafter"/>
</dbReference>
<dbReference type="Pfam" id="PF00439">
    <property type="entry name" value="Bromodomain"/>
    <property type="match status" value="1"/>
</dbReference>
<feature type="region of interest" description="Disordered" evidence="6">
    <location>
        <begin position="1019"/>
        <end position="1045"/>
    </location>
</feature>
<feature type="compositionally biased region" description="Low complexity" evidence="6">
    <location>
        <begin position="93"/>
        <end position="103"/>
    </location>
</feature>
<gene>
    <name evidence="8" type="ORF">MCOS_LOCUS8304</name>
</gene>
<evidence type="ECO:0000256" key="3">
    <source>
        <dbReference type="ARBA" id="ARBA00022840"/>
    </source>
</evidence>
<evidence type="ECO:0000313" key="8">
    <source>
        <dbReference type="EMBL" id="VDD82301.1"/>
    </source>
</evidence>
<keyword evidence="9" id="KW-1185">Reference proteome</keyword>
<accession>A0A0R3UKY4</accession>
<dbReference type="InterPro" id="IPR001487">
    <property type="entry name" value="Bromodomain"/>
</dbReference>
<evidence type="ECO:0000313" key="9">
    <source>
        <dbReference type="Proteomes" id="UP000267029"/>
    </source>
</evidence>
<dbReference type="PROSITE" id="PS00674">
    <property type="entry name" value="AAA"/>
    <property type="match status" value="1"/>
</dbReference>
<feature type="compositionally biased region" description="Low complexity" evidence="6">
    <location>
        <begin position="968"/>
        <end position="978"/>
    </location>
</feature>
<organism evidence="8 9">
    <name type="scientific">Mesocestoides corti</name>
    <name type="common">Flatworm</name>
    <dbReference type="NCBI Taxonomy" id="53468"/>
    <lineage>
        <taxon>Eukaryota</taxon>
        <taxon>Metazoa</taxon>
        <taxon>Spiralia</taxon>
        <taxon>Lophotrochozoa</taxon>
        <taxon>Platyhelminthes</taxon>
        <taxon>Cestoda</taxon>
        <taxon>Eucestoda</taxon>
        <taxon>Cyclophyllidea</taxon>
        <taxon>Mesocestoididae</taxon>
        <taxon>Mesocestoides</taxon>
    </lineage>
</organism>
<dbReference type="STRING" id="53468.A0A0R3UKY4"/>
<dbReference type="InterPro" id="IPR003959">
    <property type="entry name" value="ATPase_AAA_core"/>
</dbReference>
<dbReference type="InterPro" id="IPR041569">
    <property type="entry name" value="AAA_lid_3"/>
</dbReference>
<dbReference type="PANTHER" id="PTHR23069">
    <property type="entry name" value="AAA DOMAIN-CONTAINING"/>
    <property type="match status" value="1"/>
</dbReference>
<evidence type="ECO:0000259" key="7">
    <source>
        <dbReference type="PROSITE" id="PS50014"/>
    </source>
</evidence>
<dbReference type="GO" id="GO:0016887">
    <property type="term" value="F:ATP hydrolysis activity"/>
    <property type="evidence" value="ECO:0007669"/>
    <property type="project" value="InterPro"/>
</dbReference>
<sequence length="1353" mass="150513">MRIRRRLSINTAEISTSSKATLSDESFNPIKRGRKSKGLRDLNTSDFEASSIPSKRRYTLRKKIPIDLDVPSPSKRHLERQVSDDTDPSKVDSTSGLEDSSSSKPKQYRDLDGRFKGRRTIGKRTVFLVSRLRSLENERFQNESQDADPKEDKNVQNLDHTAISAIESPRRLRPRDSSVAPISYSFRVLEKRSEVFSHHFEDRTHSKPTRNEEVGEDDGDEDDATEEGEETPGGRRYPMRNRRHPDVYQVAPKKVNGTSHRDWLAGTPYRENRKRGRHRDHLRHHNDNFSSSTGSLSIDVDDDETGGEGEQKGGSFVHQGYHSRRRRLHRRPSSHQDDLHQSSAFMKSFLRQAAEGLMPINFKPQDLTLKMAIAQLLVVTLLSDKLMNQYLREITSGPLRSRLVAGAGLTDIEPMNFDTGVTFADVGGHQAQIRALQESVLLPLVYPEVFNSFGIEPPRGVLFYGPPGTGKTLLARALANECSRMTATAARPLGASAPDQAGSLPANTASRPIAFFMRKGADCLSKWVGESERQLRMLFDQAYRMRPSIIFFDELDGLAPVRSSRQDQIHSSIVSTLLSLMDGLDRRAEVVVIGATNRPDAIDPALRRPGRFDREFAFSLPNEAVRRRILEIHTSKWKPAPSPSASVFPLADFLGISRLCLLLDELAEKTSGFCGADLKGLATEACLCCLRRQYPQVYESKMKLAVNLKYLVVDRLDWLEALRLIRPANLRTELDVGSAGSASAAALASTLRRPLVEGTPNQSEGPTFHLLEPIVDQLTARIARALSGAEACSCVRDAAADVMLTWDSHQTPVTVSPMLVRQVVVEDNFLPSCVFPAVWRRLESVEVYTINLSSLFTASASGEACVVTSITQIVAAARRTLINQHRQPCATASPSIPLSSLLGVVLFVPRIDRLLARLPTIACHHLLERLTEATTTSEPGCSRRIVLVATVKNLPPAITIATGEEPQHQQQSQTSRTSPLSIRVPPSISPRVTTPNVPDAAICNGHASAKTVAWLRDQQNGRRHRARPPAASILEESAADEEVENQLQTRGPCPPFNTLSAALTGVSPLSSPGGGGGGCGGNADVMVNHNLRRLFRFPHMERISLRGPGEDLRRNYLRPVFFDWFDPTIAASISATVAEHSSSTRDRLLQRPPTPQPVDESTADILARRQRTMTSREVANARETRDRLLRQLRVQLRCVVAHLARDRRFAVFTRPVQPDEAPDYLEVIKHPMDLGTVRDKIDAHRYTSVREFAKDLELIYKNALNYNPPNVPRSREIRGRAFEFWDAAEILLEENLSPPDLEEQVAEAIAACPMSGPQTDQSNESNSRSPPPLPIGRRYSRRLHVSPINVVCP</sequence>
<dbReference type="OrthoDB" id="5421at2759"/>
<dbReference type="SUPFAM" id="SSF47370">
    <property type="entry name" value="Bromodomain"/>
    <property type="match status" value="1"/>
</dbReference>
<proteinExistence type="inferred from homology"/>
<reference evidence="8 9" key="1">
    <citation type="submission" date="2018-10" db="EMBL/GenBank/DDBJ databases">
        <authorList>
            <consortium name="Pathogen Informatics"/>
        </authorList>
    </citation>
    <scope>NUCLEOTIDE SEQUENCE [LARGE SCALE GENOMIC DNA]</scope>
</reference>